<dbReference type="AlphaFoldDB" id="A0A194XH79"/>
<gene>
    <name evidence="1" type="ORF">LY89DRAFT_683318</name>
</gene>
<accession>A0A194XH79</accession>
<dbReference type="KEGG" id="psco:LY89DRAFT_683318"/>
<dbReference type="InParanoid" id="A0A194XH79"/>
<evidence type="ECO:0000313" key="2">
    <source>
        <dbReference type="Proteomes" id="UP000070700"/>
    </source>
</evidence>
<name>A0A194XH79_MOLSC</name>
<dbReference type="Proteomes" id="UP000070700">
    <property type="component" value="Unassembled WGS sequence"/>
</dbReference>
<reference evidence="1 2" key="1">
    <citation type="submission" date="2015-10" db="EMBL/GenBank/DDBJ databases">
        <title>Full genome of DAOMC 229536 Phialocephala scopiformis, a fungal endophyte of spruce producing the potent anti-insectan compound rugulosin.</title>
        <authorList>
            <consortium name="DOE Joint Genome Institute"/>
            <person name="Walker A.K."/>
            <person name="Frasz S.L."/>
            <person name="Seifert K.A."/>
            <person name="Miller J.D."/>
            <person name="Mondo S.J."/>
            <person name="Labutti K."/>
            <person name="Lipzen A."/>
            <person name="Dockter R."/>
            <person name="Kennedy M."/>
            <person name="Grigoriev I.V."/>
            <person name="Spatafora J.W."/>
        </authorList>
    </citation>
    <scope>NUCLEOTIDE SEQUENCE [LARGE SCALE GENOMIC DNA]</scope>
    <source>
        <strain evidence="1 2">CBS 120377</strain>
    </source>
</reference>
<protein>
    <submittedName>
        <fullName evidence="1">Uncharacterized protein</fullName>
    </submittedName>
</protein>
<sequence length="54" mass="6640">MNEEKQQAIKIWRWETFLVAHCNLDWTYSSYESGTQTFLILLFLRWIQTCSRRP</sequence>
<dbReference type="EMBL" id="KQ947411">
    <property type="protein sequence ID" value="KUJ19496.1"/>
    <property type="molecule type" value="Genomic_DNA"/>
</dbReference>
<dbReference type="RefSeq" id="XP_018073851.1">
    <property type="nucleotide sequence ID" value="XM_018214683.1"/>
</dbReference>
<organism evidence="1 2">
    <name type="scientific">Mollisia scopiformis</name>
    <name type="common">Conifer needle endophyte fungus</name>
    <name type="synonym">Phialocephala scopiformis</name>
    <dbReference type="NCBI Taxonomy" id="149040"/>
    <lineage>
        <taxon>Eukaryota</taxon>
        <taxon>Fungi</taxon>
        <taxon>Dikarya</taxon>
        <taxon>Ascomycota</taxon>
        <taxon>Pezizomycotina</taxon>
        <taxon>Leotiomycetes</taxon>
        <taxon>Helotiales</taxon>
        <taxon>Mollisiaceae</taxon>
        <taxon>Mollisia</taxon>
    </lineage>
</organism>
<evidence type="ECO:0000313" key="1">
    <source>
        <dbReference type="EMBL" id="KUJ19496.1"/>
    </source>
</evidence>
<keyword evidence="2" id="KW-1185">Reference proteome</keyword>
<proteinExistence type="predicted"/>
<dbReference type="GeneID" id="28824409"/>